<accession>A0A2H1L832</accession>
<dbReference type="Proteomes" id="UP000234462">
    <property type="component" value="Unassembled WGS sequence"/>
</dbReference>
<evidence type="ECO:0000313" key="1">
    <source>
        <dbReference type="EMBL" id="SMY13047.1"/>
    </source>
</evidence>
<protein>
    <submittedName>
        <fullName evidence="1">Uncharacterized protein</fullName>
    </submittedName>
</protein>
<dbReference type="AlphaFoldDB" id="A0A2H1L832"/>
<evidence type="ECO:0000313" key="2">
    <source>
        <dbReference type="Proteomes" id="UP000234462"/>
    </source>
</evidence>
<dbReference type="EMBL" id="FXZM01000015">
    <property type="protein sequence ID" value="SMY13047.1"/>
    <property type="molecule type" value="Genomic_DNA"/>
</dbReference>
<proteinExistence type="predicted"/>
<gene>
    <name evidence="1" type="ORF">BJEO58_02655</name>
</gene>
<organism evidence="1 2">
    <name type="scientific">Brevibacterium jeotgali</name>
    <dbReference type="NCBI Taxonomy" id="1262550"/>
    <lineage>
        <taxon>Bacteria</taxon>
        <taxon>Bacillati</taxon>
        <taxon>Actinomycetota</taxon>
        <taxon>Actinomycetes</taxon>
        <taxon>Micrococcales</taxon>
        <taxon>Brevibacteriaceae</taxon>
        <taxon>Brevibacterium</taxon>
    </lineage>
</organism>
<keyword evidence="2" id="KW-1185">Reference proteome</keyword>
<name>A0A2H1L832_9MICO</name>
<sequence length="107" mass="11736">MGDLQDDDGVVDSQIASAQRREFDVEPFLLLPVGIPTPLVVAARIRPMDRTVAQRCFQSALLLCQSFGAPMWVSGTACTDGKESSTTGRNVGRPTLSRMRRNWIIVS</sequence>
<reference evidence="2" key="1">
    <citation type="submission" date="2017-03" db="EMBL/GenBank/DDBJ databases">
        <authorList>
            <person name="Monnet C."/>
        </authorList>
    </citation>
    <scope>NUCLEOTIDE SEQUENCE [LARGE SCALE GENOMIC DNA]</scope>
    <source>
        <strain evidence="2">SJ5-8</strain>
    </source>
</reference>